<evidence type="ECO:0000313" key="2">
    <source>
        <dbReference type="Proteomes" id="UP001140066"/>
    </source>
</evidence>
<keyword evidence="2" id="KW-1185">Reference proteome</keyword>
<organism evidence="1 2">
    <name type="scientific">Coemansia linderi</name>
    <dbReference type="NCBI Taxonomy" id="2663919"/>
    <lineage>
        <taxon>Eukaryota</taxon>
        <taxon>Fungi</taxon>
        <taxon>Fungi incertae sedis</taxon>
        <taxon>Zoopagomycota</taxon>
        <taxon>Kickxellomycotina</taxon>
        <taxon>Kickxellomycetes</taxon>
        <taxon>Kickxellales</taxon>
        <taxon>Kickxellaceae</taxon>
        <taxon>Coemansia</taxon>
    </lineage>
</organism>
<name>A0ACC1KKE7_9FUNG</name>
<protein>
    <submittedName>
        <fullName evidence="1">Uncharacterized protein</fullName>
    </submittedName>
</protein>
<gene>
    <name evidence="1" type="ORF">GGI18_001405</name>
</gene>
<dbReference type="Proteomes" id="UP001140066">
    <property type="component" value="Unassembled WGS sequence"/>
</dbReference>
<feature type="non-terminal residue" evidence="1">
    <location>
        <position position="1"/>
    </location>
</feature>
<dbReference type="EMBL" id="JANBUK010000210">
    <property type="protein sequence ID" value="KAJ2791055.1"/>
    <property type="molecule type" value="Genomic_DNA"/>
</dbReference>
<comment type="caution">
    <text evidence="1">The sequence shown here is derived from an EMBL/GenBank/DDBJ whole genome shotgun (WGS) entry which is preliminary data.</text>
</comment>
<accession>A0ACC1KKE7</accession>
<proteinExistence type="predicted"/>
<reference evidence="1" key="1">
    <citation type="submission" date="2022-07" db="EMBL/GenBank/DDBJ databases">
        <title>Phylogenomic reconstructions and comparative analyses of Kickxellomycotina fungi.</title>
        <authorList>
            <person name="Reynolds N.K."/>
            <person name="Stajich J.E."/>
            <person name="Barry K."/>
            <person name="Grigoriev I.V."/>
            <person name="Crous P."/>
            <person name="Smith M.E."/>
        </authorList>
    </citation>
    <scope>NUCLEOTIDE SEQUENCE</scope>
    <source>
        <strain evidence="1">BCRC 34191</strain>
    </source>
</reference>
<sequence>IEKKSETKYIHALGYEYQPQPKEEAAWLPKMGPVRSTWSKSELDTFSDESRKILQNNKDLAEQTIDPDNDSILILTPMKNSAGYIPKYFELIDSLAYPHDKLSLAFLVSDSTDKTQQLLIDAKRRYQELGPVEKRFKRFDIYRQDFFNALPQEKRHLRENQRNRRIIMARARNYLWTRALEDEQWVAWIDSDLTSYPPTIMRDLMAYDKDVIVPNCMFPFRNGNLNYRIYDFNAWQETPESLAMIAKLKEDDFLVEGYSSHPTHRKHLDKFDKNETLVPLDGVGGTFTLVKAHVHRSGVGFPTWIFQHQVETEGFGKLANANGFSVFGLPHYNIHHINN</sequence>
<evidence type="ECO:0000313" key="1">
    <source>
        <dbReference type="EMBL" id="KAJ2791055.1"/>
    </source>
</evidence>